<accession>A0A2H0UB75</accession>
<sequence>MRNRQGLVLLVLLVIAVMLIGGYVYTQTMAGTTGWKTYTNTEYGFSFKYPPNWFAEADSVGNSVSFSESERTPISKMATQRLAAFYVGRMRSLRGPQFVTAEKYFDTYYGVTSFLPGTQVTAQWMTIQGIPVFYHYVVR</sequence>
<protein>
    <submittedName>
        <fullName evidence="1">Uncharacterized protein</fullName>
    </submittedName>
</protein>
<dbReference type="AlphaFoldDB" id="A0A2H0UB75"/>
<gene>
    <name evidence="1" type="ORF">COU19_03360</name>
</gene>
<comment type="caution">
    <text evidence="1">The sequence shown here is derived from an EMBL/GenBank/DDBJ whole genome shotgun (WGS) entry which is preliminary data.</text>
</comment>
<reference evidence="2" key="1">
    <citation type="submission" date="2017-09" db="EMBL/GenBank/DDBJ databases">
        <title>Depth-based differentiation of microbial function through sediment-hosted aquifers and enrichment of novel symbionts in the deep terrestrial subsurface.</title>
        <authorList>
            <person name="Probst A.J."/>
            <person name="Ladd B."/>
            <person name="Jarett J.K."/>
            <person name="Geller-Mcgrath D.E."/>
            <person name="Sieber C.M.K."/>
            <person name="Emerson J.B."/>
            <person name="Anantharaman K."/>
            <person name="Thomas B.C."/>
            <person name="Malmstrom R."/>
            <person name="Stieglmeier M."/>
            <person name="Klingl A."/>
            <person name="Woyke T."/>
            <person name="Ryan C.M."/>
            <person name="Banfield J.F."/>
        </authorList>
    </citation>
    <scope>NUCLEOTIDE SEQUENCE [LARGE SCALE GENOMIC DNA]</scope>
</reference>
<dbReference type="Proteomes" id="UP000230179">
    <property type="component" value="Unassembled WGS sequence"/>
</dbReference>
<name>A0A2H0UB75_9BACT</name>
<dbReference type="EMBL" id="PFBL01000024">
    <property type="protein sequence ID" value="PIR82946.1"/>
    <property type="molecule type" value="Genomic_DNA"/>
</dbReference>
<evidence type="ECO:0000313" key="2">
    <source>
        <dbReference type="Proteomes" id="UP000230179"/>
    </source>
</evidence>
<organism evidence="1 2">
    <name type="scientific">Candidatus Kaiserbacteria bacterium CG10_big_fil_rev_8_21_14_0_10_56_12</name>
    <dbReference type="NCBI Taxonomy" id="1974611"/>
    <lineage>
        <taxon>Bacteria</taxon>
        <taxon>Candidatus Kaiseribacteriota</taxon>
    </lineage>
</organism>
<evidence type="ECO:0000313" key="1">
    <source>
        <dbReference type="EMBL" id="PIR82946.1"/>
    </source>
</evidence>
<proteinExistence type="predicted"/>